<dbReference type="AlphaFoldDB" id="A0ABD3QHV7"/>
<dbReference type="PANTHER" id="PTHR39430:SF1">
    <property type="entry name" value="PROTEASE"/>
    <property type="match status" value="1"/>
</dbReference>
<dbReference type="GO" id="GO:0080120">
    <property type="term" value="P:CAAX-box protein maturation"/>
    <property type="evidence" value="ECO:0007669"/>
    <property type="project" value="UniProtKB-ARBA"/>
</dbReference>
<accession>A0ABD3QHV7</accession>
<protein>
    <recommendedName>
        <fullName evidence="1">CAAX prenyl protease 2/Lysostaphin resistance protein A-like domain-containing protein</fullName>
    </recommendedName>
</protein>
<dbReference type="InterPro" id="IPR003675">
    <property type="entry name" value="Rce1/LyrA-like_dom"/>
</dbReference>
<dbReference type="EMBL" id="JALLPJ020000250">
    <property type="protein sequence ID" value="KAL3797580.1"/>
    <property type="molecule type" value="Genomic_DNA"/>
</dbReference>
<dbReference type="Proteomes" id="UP001530400">
    <property type="component" value="Unassembled WGS sequence"/>
</dbReference>
<dbReference type="GO" id="GO:0004175">
    <property type="term" value="F:endopeptidase activity"/>
    <property type="evidence" value="ECO:0007669"/>
    <property type="project" value="UniProtKB-ARBA"/>
</dbReference>
<comment type="caution">
    <text evidence="2">The sequence shown here is derived from an EMBL/GenBank/DDBJ whole genome shotgun (WGS) entry which is preliminary data.</text>
</comment>
<organism evidence="2 3">
    <name type="scientific">Cyclotella atomus</name>
    <dbReference type="NCBI Taxonomy" id="382360"/>
    <lineage>
        <taxon>Eukaryota</taxon>
        <taxon>Sar</taxon>
        <taxon>Stramenopiles</taxon>
        <taxon>Ochrophyta</taxon>
        <taxon>Bacillariophyta</taxon>
        <taxon>Coscinodiscophyceae</taxon>
        <taxon>Thalassiosirophycidae</taxon>
        <taxon>Stephanodiscales</taxon>
        <taxon>Stephanodiscaceae</taxon>
        <taxon>Cyclotella</taxon>
    </lineage>
</organism>
<sequence length="199" mass="21859">MAQGYFETVEPKENSIINFAWDVLFHIGVRINEETMLRGWMFTLCARGIRPTALHCFDESIADTFAIAMSILLQSTFFAMMHYHSPGSTSISLINLFIGGAAASFNNPRKLGLGMGWHFGWNIAMGHVHGMSTSGIPMSCAVFNVIPRRAKSFEKLHGGTFGPEHGVLAPLSYVLGMCMVTSVYGLNRLMDFGGSKLSQ</sequence>
<dbReference type="Pfam" id="PF02517">
    <property type="entry name" value="Rce1-like"/>
    <property type="match status" value="1"/>
</dbReference>
<name>A0ABD3QHV7_9STRA</name>
<proteinExistence type="predicted"/>
<dbReference type="PANTHER" id="PTHR39430">
    <property type="entry name" value="MEMBRANE-ASSOCIATED PROTEASE-RELATED"/>
    <property type="match status" value="1"/>
</dbReference>
<evidence type="ECO:0000313" key="3">
    <source>
        <dbReference type="Proteomes" id="UP001530400"/>
    </source>
</evidence>
<feature type="domain" description="CAAX prenyl protease 2/Lysostaphin resistance protein A-like" evidence="1">
    <location>
        <begin position="23"/>
        <end position="123"/>
    </location>
</feature>
<gene>
    <name evidence="2" type="ORF">ACHAWO_012594</name>
</gene>
<keyword evidence="3" id="KW-1185">Reference proteome</keyword>
<evidence type="ECO:0000259" key="1">
    <source>
        <dbReference type="Pfam" id="PF02517"/>
    </source>
</evidence>
<evidence type="ECO:0000313" key="2">
    <source>
        <dbReference type="EMBL" id="KAL3797580.1"/>
    </source>
</evidence>
<reference evidence="2 3" key="1">
    <citation type="submission" date="2024-10" db="EMBL/GenBank/DDBJ databases">
        <title>Updated reference genomes for cyclostephanoid diatoms.</title>
        <authorList>
            <person name="Roberts W.R."/>
            <person name="Alverson A.J."/>
        </authorList>
    </citation>
    <scope>NUCLEOTIDE SEQUENCE [LARGE SCALE GENOMIC DNA]</scope>
    <source>
        <strain evidence="2 3">AJA010-31</strain>
    </source>
</reference>